<proteinExistence type="predicted"/>
<evidence type="ECO:0000313" key="1">
    <source>
        <dbReference type="EMBL" id="SVD54628.1"/>
    </source>
</evidence>
<name>A0A382W923_9ZZZZ</name>
<sequence>MFHHRLNLCLDSNRFFQQRFRIEFNRWEQLVQFLNHTSRCSRIGNAPCRFGHDAHHVQFSTATFTQQNSTHTRNHSRF</sequence>
<accession>A0A382W923</accession>
<gene>
    <name evidence="1" type="ORF">METZ01_LOCUS407482</name>
</gene>
<protein>
    <submittedName>
        <fullName evidence="1">Uncharacterized protein</fullName>
    </submittedName>
</protein>
<dbReference type="AlphaFoldDB" id="A0A382W923"/>
<organism evidence="1">
    <name type="scientific">marine metagenome</name>
    <dbReference type="NCBI Taxonomy" id="408172"/>
    <lineage>
        <taxon>unclassified sequences</taxon>
        <taxon>metagenomes</taxon>
        <taxon>ecological metagenomes</taxon>
    </lineage>
</organism>
<dbReference type="EMBL" id="UINC01157568">
    <property type="protein sequence ID" value="SVD54628.1"/>
    <property type="molecule type" value="Genomic_DNA"/>
</dbReference>
<reference evidence="1" key="1">
    <citation type="submission" date="2018-05" db="EMBL/GenBank/DDBJ databases">
        <authorList>
            <person name="Lanie J.A."/>
            <person name="Ng W.-L."/>
            <person name="Kazmierczak K.M."/>
            <person name="Andrzejewski T.M."/>
            <person name="Davidsen T.M."/>
            <person name="Wayne K.J."/>
            <person name="Tettelin H."/>
            <person name="Glass J.I."/>
            <person name="Rusch D."/>
            <person name="Podicherti R."/>
            <person name="Tsui H.-C.T."/>
            <person name="Winkler M.E."/>
        </authorList>
    </citation>
    <scope>NUCLEOTIDE SEQUENCE</scope>
</reference>